<sequence length="98" mass="11332">MPLDLTRYPYNWQELSLSVREKNGWRCSCCGKRCYKLGEIPKELTRSEWSGAILQTHHRDFNCSNNSPSNLTSLCSICHLNVHRNKYSSVSPGQLSLW</sequence>
<evidence type="ECO:0000313" key="1">
    <source>
        <dbReference type="EMBL" id="VEP11494.1"/>
    </source>
</evidence>
<name>A0A563VJ73_9CYAN</name>
<protein>
    <recommendedName>
        <fullName evidence="3">HNH endonuclease</fullName>
    </recommendedName>
</protein>
<reference evidence="1 2" key="1">
    <citation type="submission" date="2019-01" db="EMBL/GenBank/DDBJ databases">
        <authorList>
            <person name="Brito A."/>
        </authorList>
    </citation>
    <scope>NUCLEOTIDE SEQUENCE [LARGE SCALE GENOMIC DNA]</scope>
    <source>
        <strain evidence="1">1</strain>
    </source>
</reference>
<organism evidence="1 2">
    <name type="scientific">Hyella patelloides LEGE 07179</name>
    <dbReference type="NCBI Taxonomy" id="945734"/>
    <lineage>
        <taxon>Bacteria</taxon>
        <taxon>Bacillati</taxon>
        <taxon>Cyanobacteriota</taxon>
        <taxon>Cyanophyceae</taxon>
        <taxon>Pleurocapsales</taxon>
        <taxon>Hyellaceae</taxon>
        <taxon>Hyella</taxon>
    </lineage>
</organism>
<evidence type="ECO:0008006" key="3">
    <source>
        <dbReference type="Google" id="ProtNLM"/>
    </source>
</evidence>
<keyword evidence="2" id="KW-1185">Reference proteome</keyword>
<dbReference type="OrthoDB" id="161705at2"/>
<dbReference type="Proteomes" id="UP000320055">
    <property type="component" value="Unassembled WGS sequence"/>
</dbReference>
<gene>
    <name evidence="1" type="ORF">H1P_1070006</name>
</gene>
<dbReference type="AlphaFoldDB" id="A0A563VJ73"/>
<proteinExistence type="predicted"/>
<dbReference type="RefSeq" id="WP_144869038.1">
    <property type="nucleotide sequence ID" value="NZ_LR213863.1"/>
</dbReference>
<dbReference type="EMBL" id="CAACVJ010000010">
    <property type="protein sequence ID" value="VEP11494.1"/>
    <property type="molecule type" value="Genomic_DNA"/>
</dbReference>
<evidence type="ECO:0000313" key="2">
    <source>
        <dbReference type="Proteomes" id="UP000320055"/>
    </source>
</evidence>
<accession>A0A563VJ73</accession>